<dbReference type="SUPFAM" id="SSF52540">
    <property type="entry name" value="P-loop containing nucleoside triphosphate hydrolases"/>
    <property type="match status" value="1"/>
</dbReference>
<dbReference type="GO" id="GO:0005524">
    <property type="term" value="F:ATP binding"/>
    <property type="evidence" value="ECO:0007669"/>
    <property type="project" value="UniProtKB-KW"/>
</dbReference>
<dbReference type="PROSITE" id="PS50893">
    <property type="entry name" value="ABC_TRANSPORTER_2"/>
    <property type="match status" value="1"/>
</dbReference>
<keyword evidence="3" id="KW-0547">Nucleotide-binding</keyword>
<sequence>MIETRDLTLRADGRVLVDSLNWRVLPGQSWCVIGPNGAGKSTLLRTLAGLRPPDGGGIVLAGKSLPDWPLPALARARAYLAQGRGDAFAYRVIETVLMARHPYHADRYWEGSDDHAAAEQALRTLDALHLARRDVRTLSGGERQRVAIAALLAQDTPLLLLDEPATALDLAHQVAMTNLLARLCREEQRALVSVGHDLNLAWSGATHALLLHGDGAWRAGPVTDIMRADLLGACLGHPIAVIEHGGRTIFLPEAPAAAPNTVRRVQ</sequence>
<dbReference type="CDD" id="cd03214">
    <property type="entry name" value="ABC_Iron-Siderophores_B12_Hemin"/>
    <property type="match status" value="1"/>
</dbReference>
<dbReference type="Pfam" id="PF00005">
    <property type="entry name" value="ABC_tran"/>
    <property type="match status" value="1"/>
</dbReference>
<dbReference type="InterPro" id="IPR003439">
    <property type="entry name" value="ABC_transporter-like_ATP-bd"/>
</dbReference>
<comment type="function">
    <text evidence="6">Part of the ABC transporter complex HmuTUV involved in hemin import. Responsible for energy coupling to the transport system.</text>
</comment>
<accession>A0ABW0PKD4</accession>
<proteinExistence type="predicted"/>
<protein>
    <submittedName>
        <fullName evidence="8">ABC transporter ATP-binding protein</fullName>
    </submittedName>
</protein>
<dbReference type="InterPro" id="IPR003593">
    <property type="entry name" value="AAA+_ATPase"/>
</dbReference>
<dbReference type="Gene3D" id="3.40.50.300">
    <property type="entry name" value="P-loop containing nucleotide triphosphate hydrolases"/>
    <property type="match status" value="1"/>
</dbReference>
<evidence type="ECO:0000259" key="7">
    <source>
        <dbReference type="PROSITE" id="PS50893"/>
    </source>
</evidence>
<dbReference type="InterPro" id="IPR017871">
    <property type="entry name" value="ABC_transporter-like_CS"/>
</dbReference>
<evidence type="ECO:0000256" key="4">
    <source>
        <dbReference type="ARBA" id="ARBA00022840"/>
    </source>
</evidence>
<dbReference type="PANTHER" id="PTHR42794:SF1">
    <property type="entry name" value="HEMIN IMPORT ATP-BINDING PROTEIN HMUV"/>
    <property type="match status" value="1"/>
</dbReference>
<keyword evidence="4 8" id="KW-0067">ATP-binding</keyword>
<dbReference type="InterPro" id="IPR027417">
    <property type="entry name" value="P-loop_NTPase"/>
</dbReference>
<keyword evidence="1" id="KW-0813">Transport</keyword>
<evidence type="ECO:0000256" key="5">
    <source>
        <dbReference type="ARBA" id="ARBA00022967"/>
    </source>
</evidence>
<dbReference type="PROSITE" id="PS00211">
    <property type="entry name" value="ABC_TRANSPORTER_1"/>
    <property type="match status" value="1"/>
</dbReference>
<keyword evidence="5" id="KW-1278">Translocase</keyword>
<dbReference type="RefSeq" id="WP_379722178.1">
    <property type="nucleotide sequence ID" value="NZ_JBHSMS010000040.1"/>
</dbReference>
<keyword evidence="9" id="KW-1185">Reference proteome</keyword>
<dbReference type="Proteomes" id="UP001596031">
    <property type="component" value="Unassembled WGS sequence"/>
</dbReference>
<evidence type="ECO:0000256" key="6">
    <source>
        <dbReference type="ARBA" id="ARBA00037066"/>
    </source>
</evidence>
<evidence type="ECO:0000256" key="2">
    <source>
        <dbReference type="ARBA" id="ARBA00022475"/>
    </source>
</evidence>
<evidence type="ECO:0000256" key="3">
    <source>
        <dbReference type="ARBA" id="ARBA00022741"/>
    </source>
</evidence>
<feature type="domain" description="ABC transporter" evidence="7">
    <location>
        <begin position="2"/>
        <end position="238"/>
    </location>
</feature>
<dbReference type="SMART" id="SM00382">
    <property type="entry name" value="AAA"/>
    <property type="match status" value="1"/>
</dbReference>
<name>A0ABW0PKD4_9BURK</name>
<reference evidence="9" key="1">
    <citation type="journal article" date="2019" name="Int. J. Syst. Evol. Microbiol.">
        <title>The Global Catalogue of Microorganisms (GCM) 10K type strain sequencing project: providing services to taxonomists for standard genome sequencing and annotation.</title>
        <authorList>
            <consortium name="The Broad Institute Genomics Platform"/>
            <consortium name="The Broad Institute Genome Sequencing Center for Infectious Disease"/>
            <person name="Wu L."/>
            <person name="Ma J."/>
        </authorList>
    </citation>
    <scope>NUCLEOTIDE SEQUENCE [LARGE SCALE GENOMIC DNA]</scope>
    <source>
        <strain evidence="9">CCUG 38813</strain>
    </source>
</reference>
<dbReference type="PANTHER" id="PTHR42794">
    <property type="entry name" value="HEMIN IMPORT ATP-BINDING PROTEIN HMUV"/>
    <property type="match status" value="1"/>
</dbReference>
<comment type="caution">
    <text evidence="8">The sequence shown here is derived from an EMBL/GenBank/DDBJ whole genome shotgun (WGS) entry which is preliminary data.</text>
</comment>
<evidence type="ECO:0000256" key="1">
    <source>
        <dbReference type="ARBA" id="ARBA00022448"/>
    </source>
</evidence>
<gene>
    <name evidence="8" type="ORF">ACFPOU_13830</name>
</gene>
<keyword evidence="2" id="KW-0472">Membrane</keyword>
<dbReference type="EMBL" id="JBHSMS010000040">
    <property type="protein sequence ID" value="MFC5512202.1"/>
    <property type="molecule type" value="Genomic_DNA"/>
</dbReference>
<organism evidence="8 9">
    <name type="scientific">Massilia jejuensis</name>
    <dbReference type="NCBI Taxonomy" id="648894"/>
    <lineage>
        <taxon>Bacteria</taxon>
        <taxon>Pseudomonadati</taxon>
        <taxon>Pseudomonadota</taxon>
        <taxon>Betaproteobacteria</taxon>
        <taxon>Burkholderiales</taxon>
        <taxon>Oxalobacteraceae</taxon>
        <taxon>Telluria group</taxon>
        <taxon>Massilia</taxon>
    </lineage>
</organism>
<evidence type="ECO:0000313" key="9">
    <source>
        <dbReference type="Proteomes" id="UP001596031"/>
    </source>
</evidence>
<evidence type="ECO:0000313" key="8">
    <source>
        <dbReference type="EMBL" id="MFC5512202.1"/>
    </source>
</evidence>
<keyword evidence="2" id="KW-1003">Cell membrane</keyword>